<evidence type="ECO:0000313" key="2">
    <source>
        <dbReference type="EMBL" id="KAF9512597.1"/>
    </source>
</evidence>
<organism evidence="2 3">
    <name type="scientific">Hydnum rufescens UP504</name>
    <dbReference type="NCBI Taxonomy" id="1448309"/>
    <lineage>
        <taxon>Eukaryota</taxon>
        <taxon>Fungi</taxon>
        <taxon>Dikarya</taxon>
        <taxon>Basidiomycota</taxon>
        <taxon>Agaricomycotina</taxon>
        <taxon>Agaricomycetes</taxon>
        <taxon>Cantharellales</taxon>
        <taxon>Hydnaceae</taxon>
        <taxon>Hydnum</taxon>
    </lineage>
</organism>
<accession>A0A9P6AVS9</accession>
<name>A0A9P6AVS9_9AGAM</name>
<sequence length="107" mass="11636">MRSARAYSDSRILGSIFGPVFPSAENDGKALSNAQPHMGPKGPRGHWFPLGDPGEDCVWANPNKEDILKTKGLSRASDRTVDSGSPKITPRSFWCSVKCIFSLFPSV</sequence>
<dbReference type="Proteomes" id="UP000886523">
    <property type="component" value="Unassembled WGS sequence"/>
</dbReference>
<reference evidence="2" key="1">
    <citation type="journal article" date="2020" name="Nat. Commun.">
        <title>Large-scale genome sequencing of mycorrhizal fungi provides insights into the early evolution of symbiotic traits.</title>
        <authorList>
            <person name="Miyauchi S."/>
            <person name="Kiss E."/>
            <person name="Kuo A."/>
            <person name="Drula E."/>
            <person name="Kohler A."/>
            <person name="Sanchez-Garcia M."/>
            <person name="Morin E."/>
            <person name="Andreopoulos B."/>
            <person name="Barry K.W."/>
            <person name="Bonito G."/>
            <person name="Buee M."/>
            <person name="Carver A."/>
            <person name="Chen C."/>
            <person name="Cichocki N."/>
            <person name="Clum A."/>
            <person name="Culley D."/>
            <person name="Crous P.W."/>
            <person name="Fauchery L."/>
            <person name="Girlanda M."/>
            <person name="Hayes R.D."/>
            <person name="Keri Z."/>
            <person name="LaButti K."/>
            <person name="Lipzen A."/>
            <person name="Lombard V."/>
            <person name="Magnuson J."/>
            <person name="Maillard F."/>
            <person name="Murat C."/>
            <person name="Nolan M."/>
            <person name="Ohm R.A."/>
            <person name="Pangilinan J."/>
            <person name="Pereira M.F."/>
            <person name="Perotto S."/>
            <person name="Peter M."/>
            <person name="Pfister S."/>
            <person name="Riley R."/>
            <person name="Sitrit Y."/>
            <person name="Stielow J.B."/>
            <person name="Szollosi G."/>
            <person name="Zifcakova L."/>
            <person name="Stursova M."/>
            <person name="Spatafora J.W."/>
            <person name="Tedersoo L."/>
            <person name="Vaario L.M."/>
            <person name="Yamada A."/>
            <person name="Yan M."/>
            <person name="Wang P."/>
            <person name="Xu J."/>
            <person name="Bruns T."/>
            <person name="Baldrian P."/>
            <person name="Vilgalys R."/>
            <person name="Dunand C."/>
            <person name="Henrissat B."/>
            <person name="Grigoriev I.V."/>
            <person name="Hibbett D."/>
            <person name="Nagy L.G."/>
            <person name="Martin F.M."/>
        </authorList>
    </citation>
    <scope>NUCLEOTIDE SEQUENCE</scope>
    <source>
        <strain evidence="2">UP504</strain>
    </source>
</reference>
<dbReference type="EMBL" id="MU128984">
    <property type="protein sequence ID" value="KAF9512597.1"/>
    <property type="molecule type" value="Genomic_DNA"/>
</dbReference>
<comment type="caution">
    <text evidence="2">The sequence shown here is derived from an EMBL/GenBank/DDBJ whole genome shotgun (WGS) entry which is preliminary data.</text>
</comment>
<protein>
    <submittedName>
        <fullName evidence="2">Uncharacterized protein</fullName>
    </submittedName>
</protein>
<feature type="region of interest" description="Disordered" evidence="1">
    <location>
        <begin position="27"/>
        <end position="47"/>
    </location>
</feature>
<proteinExistence type="predicted"/>
<gene>
    <name evidence="2" type="ORF">BS47DRAFT_1046492</name>
</gene>
<evidence type="ECO:0000256" key="1">
    <source>
        <dbReference type="SAM" id="MobiDB-lite"/>
    </source>
</evidence>
<dbReference type="AlphaFoldDB" id="A0A9P6AVS9"/>
<keyword evidence="3" id="KW-1185">Reference proteome</keyword>
<evidence type="ECO:0000313" key="3">
    <source>
        <dbReference type="Proteomes" id="UP000886523"/>
    </source>
</evidence>